<dbReference type="CTD" id="31200"/>
<dbReference type="GO" id="GO:0008170">
    <property type="term" value="F:N-methyltransferase activity"/>
    <property type="evidence" value="ECO:0007669"/>
    <property type="project" value="UniProtKB-ARBA"/>
</dbReference>
<protein>
    <submittedName>
        <fullName evidence="3">Protein msta, isoform A</fullName>
    </submittedName>
</protein>
<dbReference type="SUPFAM" id="SSF82199">
    <property type="entry name" value="SET domain"/>
    <property type="match status" value="1"/>
</dbReference>
<proteinExistence type="predicted"/>
<dbReference type="InterPro" id="IPR001214">
    <property type="entry name" value="SET_dom"/>
</dbReference>
<feature type="domain" description="SET" evidence="1">
    <location>
        <begin position="45"/>
        <end position="89"/>
    </location>
</feature>
<reference evidence="3" key="1">
    <citation type="submission" date="2025-08" db="UniProtKB">
        <authorList>
            <consortium name="RefSeq"/>
        </authorList>
    </citation>
    <scope>IDENTIFICATION</scope>
</reference>
<evidence type="ECO:0000313" key="3">
    <source>
        <dbReference type="RefSeq" id="XP_011506121.1"/>
    </source>
</evidence>
<dbReference type="GO" id="GO:0008276">
    <property type="term" value="F:protein methyltransferase activity"/>
    <property type="evidence" value="ECO:0007669"/>
    <property type="project" value="UniProtKB-ARBA"/>
</dbReference>
<dbReference type="AlphaFoldDB" id="A0AAJ6YXD7"/>
<dbReference type="GeneID" id="105368733"/>
<dbReference type="RefSeq" id="XP_011506121.1">
    <property type="nucleotide sequence ID" value="XM_011507819.1"/>
</dbReference>
<dbReference type="GO" id="GO:0008757">
    <property type="term" value="F:S-adenosylmethionine-dependent methyltransferase activity"/>
    <property type="evidence" value="ECO:0007669"/>
    <property type="project" value="UniProtKB-ARBA"/>
</dbReference>
<evidence type="ECO:0000259" key="1">
    <source>
        <dbReference type="Pfam" id="PF00856"/>
    </source>
</evidence>
<dbReference type="Proteomes" id="UP000695007">
    <property type="component" value="Unplaced"/>
</dbReference>
<dbReference type="PANTHER" id="PTHR46455:SF3">
    <property type="entry name" value="SET AND MYND DOMAIN CONTAINING, ARTHROPOD-SPECIFIC, MEMBER 9, ISOFORM A-RELATED"/>
    <property type="match status" value="1"/>
</dbReference>
<dbReference type="InterPro" id="IPR046341">
    <property type="entry name" value="SET_dom_sf"/>
</dbReference>
<accession>A0AAJ6YXD7</accession>
<dbReference type="Gene3D" id="2.170.270.10">
    <property type="entry name" value="SET domain"/>
    <property type="match status" value="1"/>
</dbReference>
<name>A0AAJ6YXD7_9HYME</name>
<dbReference type="InterPro" id="IPR053010">
    <property type="entry name" value="SET_SmydA-8"/>
</dbReference>
<organism evidence="2 3">
    <name type="scientific">Ceratosolen solmsi marchali</name>
    <dbReference type="NCBI Taxonomy" id="326594"/>
    <lineage>
        <taxon>Eukaryota</taxon>
        <taxon>Metazoa</taxon>
        <taxon>Ecdysozoa</taxon>
        <taxon>Arthropoda</taxon>
        <taxon>Hexapoda</taxon>
        <taxon>Insecta</taxon>
        <taxon>Pterygota</taxon>
        <taxon>Neoptera</taxon>
        <taxon>Endopterygota</taxon>
        <taxon>Hymenoptera</taxon>
        <taxon>Apocrita</taxon>
        <taxon>Proctotrupomorpha</taxon>
        <taxon>Chalcidoidea</taxon>
        <taxon>Agaonidae</taxon>
        <taxon>Agaoninae</taxon>
        <taxon>Ceratosolen</taxon>
    </lineage>
</organism>
<dbReference type="InterPro" id="IPR011990">
    <property type="entry name" value="TPR-like_helical_dom_sf"/>
</dbReference>
<keyword evidence="2" id="KW-1185">Reference proteome</keyword>
<evidence type="ECO:0000313" key="2">
    <source>
        <dbReference type="Proteomes" id="UP000695007"/>
    </source>
</evidence>
<dbReference type="CDD" id="cd20071">
    <property type="entry name" value="SET_SMYD"/>
    <property type="match status" value="1"/>
</dbReference>
<dbReference type="PANTHER" id="PTHR46455">
    <property type="entry name" value="SET AND MYND DOMAIN CONTAINING, ARTHROPOD-SPECIFIC, MEMBER 4, ISOFORM A"/>
    <property type="match status" value="1"/>
</dbReference>
<dbReference type="Gene3D" id="1.25.40.10">
    <property type="entry name" value="Tetratricopeptide repeat domain"/>
    <property type="match status" value="1"/>
</dbReference>
<dbReference type="KEGG" id="csol:105368733"/>
<gene>
    <name evidence="3" type="primary">LOC105368733</name>
</gene>
<dbReference type="Pfam" id="PF00856">
    <property type="entry name" value="SET"/>
    <property type="match status" value="1"/>
</dbReference>
<sequence length="285" mass="32377">MLKRNVKGVLKTEDEMFMRRVCGVMDTNSFESAVVRDNSSTSLRALFPLGALTNHQCIPNTRHIVDSKGELYVYSTTSIAKGEEITMTYTDVLWDTLMRRKFLRATKHFCCCCTRCSDVTECGSLLGALYCAEDQCFGNLLPDDPLCFNSAWTCNECGLVIKNKQISSIRAGIAAAIEEVLYTNPRRILRFIQRELSVLIPATNYVTMEMLFRVVSLFGRVNGFTWQELSDEDLNIKIQFCNTLIECLEKLNCGDYTKKGINDNVSEFFFLSINVSILVQLMLYL</sequence>